<evidence type="ECO:0000313" key="4">
    <source>
        <dbReference type="Proteomes" id="UP000590811"/>
    </source>
</evidence>
<feature type="transmembrane region" description="Helical" evidence="2">
    <location>
        <begin position="154"/>
        <end position="172"/>
    </location>
</feature>
<dbReference type="RefSeq" id="WP_184511270.1">
    <property type="nucleotide sequence ID" value="NZ_JACHVT010000009.1"/>
</dbReference>
<dbReference type="AlphaFoldDB" id="A0A839Q526"/>
<keyword evidence="2" id="KW-1133">Transmembrane helix</keyword>
<evidence type="ECO:0000256" key="1">
    <source>
        <dbReference type="SAM" id="MobiDB-lite"/>
    </source>
</evidence>
<accession>A0A839Q526</accession>
<evidence type="ECO:0000313" key="3">
    <source>
        <dbReference type="EMBL" id="MBB2988282.1"/>
    </source>
</evidence>
<dbReference type="EMBL" id="JACHVT010000009">
    <property type="protein sequence ID" value="MBB2988282.1"/>
    <property type="molecule type" value="Genomic_DNA"/>
</dbReference>
<comment type="caution">
    <text evidence="3">The sequence shown here is derived from an EMBL/GenBank/DDBJ whole genome shotgun (WGS) entry which is preliminary data.</text>
</comment>
<keyword evidence="2" id="KW-0472">Membrane</keyword>
<dbReference type="InterPro" id="IPR013901">
    <property type="entry name" value="Anthrone_oxy"/>
</dbReference>
<gene>
    <name evidence="3" type="ORF">FHW14_003476</name>
</gene>
<dbReference type="Proteomes" id="UP000590811">
    <property type="component" value="Unassembled WGS sequence"/>
</dbReference>
<keyword evidence="2" id="KW-0812">Transmembrane</keyword>
<feature type="region of interest" description="Disordered" evidence="1">
    <location>
        <begin position="118"/>
        <end position="137"/>
    </location>
</feature>
<evidence type="ECO:0000256" key="2">
    <source>
        <dbReference type="SAM" id="Phobius"/>
    </source>
</evidence>
<dbReference type="Pfam" id="PF08592">
    <property type="entry name" value="Anthrone_oxy"/>
    <property type="match status" value="1"/>
</dbReference>
<reference evidence="3 4" key="1">
    <citation type="submission" date="2020-08" db="EMBL/GenBank/DDBJ databases">
        <title>Genomic Encyclopedia of Type Strains, Phase IV (KMG-V): Genome sequencing to study the core and pangenomes of soil and plant-associated prokaryotes.</title>
        <authorList>
            <person name="Whitman W."/>
        </authorList>
    </citation>
    <scope>NUCLEOTIDE SEQUENCE [LARGE SCALE GENOMIC DNA]</scope>
    <source>
        <strain evidence="3 4">B3ACCR2</strain>
    </source>
</reference>
<protein>
    <submittedName>
        <fullName evidence="3">Putative membrane protein</fullName>
    </submittedName>
</protein>
<organism evidence="3 4">
    <name type="scientific">Terracoccus luteus</name>
    <dbReference type="NCBI Taxonomy" id="53356"/>
    <lineage>
        <taxon>Bacteria</taxon>
        <taxon>Bacillati</taxon>
        <taxon>Actinomycetota</taxon>
        <taxon>Actinomycetes</taxon>
        <taxon>Micrococcales</taxon>
        <taxon>Intrasporangiaceae</taxon>
        <taxon>Terracoccus</taxon>
    </lineage>
</organism>
<feature type="transmembrane region" description="Helical" evidence="2">
    <location>
        <begin position="56"/>
        <end position="79"/>
    </location>
</feature>
<feature type="compositionally biased region" description="Low complexity" evidence="1">
    <location>
        <begin position="121"/>
        <end position="137"/>
    </location>
</feature>
<name>A0A839Q526_9MICO</name>
<sequence>MSGLLQVIALVTAVASGLTGGALFAFSSVVMPALARVPPATALPTMQAVNRVAPRSALMVPLVGSPVGCVVVGVWAAVAADGPTRLLLVAGAVCGVAAFVVTATYHVPRNDALARVPPDSAGAAGATGSTGEAGATGATGAWESYRPGWTAMNHVRVALALLSAVLLVAGAVRGA</sequence>
<feature type="transmembrane region" description="Helical" evidence="2">
    <location>
        <begin position="86"/>
        <end position="107"/>
    </location>
</feature>
<proteinExistence type="predicted"/>